<feature type="transmembrane region" description="Helical" evidence="1">
    <location>
        <begin position="77"/>
        <end position="95"/>
    </location>
</feature>
<name>A0ABS5AZM2_9STRE</name>
<evidence type="ECO:0000256" key="1">
    <source>
        <dbReference type="SAM" id="Phobius"/>
    </source>
</evidence>
<keyword evidence="1" id="KW-1133">Transmembrane helix</keyword>
<sequence>MTISSGSLALKHLMNCIGEILVDESQQNLSQPLRQSVFPIRVQKAELFVQPLYLSPEFLSDFLSLFDFGPLLWNGQFISKGSFSGFFFSAFFGIMRY</sequence>
<keyword evidence="1" id="KW-0472">Membrane</keyword>
<organism evidence="2 3">
    <name type="scientific">Streptococcus panodentis</name>
    <dbReference type="NCBI Taxonomy" id="1581472"/>
    <lineage>
        <taxon>Bacteria</taxon>
        <taxon>Bacillati</taxon>
        <taxon>Bacillota</taxon>
        <taxon>Bacilli</taxon>
        <taxon>Lactobacillales</taxon>
        <taxon>Streptococcaceae</taxon>
        <taxon>Streptococcus</taxon>
    </lineage>
</organism>
<evidence type="ECO:0000313" key="2">
    <source>
        <dbReference type="EMBL" id="MBP2621876.1"/>
    </source>
</evidence>
<proteinExistence type="predicted"/>
<reference evidence="2 3" key="1">
    <citation type="submission" date="2018-05" db="EMBL/GenBank/DDBJ databases">
        <title>Draft genome sequence of Streptococcus panodentis CCUG 70867T.</title>
        <authorList>
            <person name="Salva-Serra F."/>
            <person name="Mendez V."/>
            <person name="Jaen-Luchoro D."/>
            <person name="Gonzales-Siles L."/>
            <person name="Karlsson R."/>
            <person name="Engstrom-Jakobsson H."/>
            <person name="Busquets A."/>
            <person name="Gomila M."/>
            <person name="Pineiro-Iglesias B."/>
            <person name="Bennasar-Figueras A."/>
            <person name="Seeger M."/>
            <person name="Moore E."/>
        </authorList>
    </citation>
    <scope>NUCLEOTIDE SEQUENCE [LARGE SCALE GENOMIC DNA]</scope>
    <source>
        <strain evidence="2 3">CCUG 70867</strain>
    </source>
</reference>
<gene>
    <name evidence="2" type="ORF">DHL47_11225</name>
</gene>
<dbReference type="Proteomes" id="UP001519349">
    <property type="component" value="Unassembled WGS sequence"/>
</dbReference>
<keyword evidence="1" id="KW-0812">Transmembrane</keyword>
<keyword evidence="3" id="KW-1185">Reference proteome</keyword>
<accession>A0ABS5AZM2</accession>
<evidence type="ECO:0000313" key="3">
    <source>
        <dbReference type="Proteomes" id="UP001519349"/>
    </source>
</evidence>
<protein>
    <submittedName>
        <fullName evidence="2">Uncharacterized protein</fullName>
    </submittedName>
</protein>
<comment type="caution">
    <text evidence="2">The sequence shown here is derived from an EMBL/GenBank/DDBJ whole genome shotgun (WGS) entry which is preliminary data.</text>
</comment>
<dbReference type="EMBL" id="QFAY01000026">
    <property type="protein sequence ID" value="MBP2621876.1"/>
    <property type="molecule type" value="Genomic_DNA"/>
</dbReference>